<keyword evidence="5" id="KW-0574">Periplasm</keyword>
<protein>
    <submittedName>
        <fullName evidence="7">Thiamine ABC transporter substrate binding subunit</fullName>
    </submittedName>
</protein>
<dbReference type="SUPFAM" id="SSF53850">
    <property type="entry name" value="Periplasmic binding protein-like II"/>
    <property type="match status" value="1"/>
</dbReference>
<comment type="similarity">
    <text evidence="2">Belongs to the bacterial solute-binding protein 1 family.</text>
</comment>
<dbReference type="InterPro" id="IPR006061">
    <property type="entry name" value="SBP_1_CS"/>
</dbReference>
<dbReference type="RefSeq" id="WP_379139953.1">
    <property type="nucleotide sequence ID" value="NZ_JBHUEN010000006.1"/>
</dbReference>
<evidence type="ECO:0000256" key="4">
    <source>
        <dbReference type="ARBA" id="ARBA00022729"/>
    </source>
</evidence>
<evidence type="ECO:0000256" key="6">
    <source>
        <dbReference type="SAM" id="SignalP"/>
    </source>
</evidence>
<sequence>MKRLIATAALTAMLSLPAMAQDKPVLTVYAPEYFGSEWGPGPKIEEGFEKTCACDLKFELVGEVLPRLLMEGDKTRADAVIGLNTDVTARARASGLFAPHGQDTSGLTMPIAWTDDLFLPFNWSETAFVYDETRLKNPPKSFQELLDAPDDLKIVIQDPRSSISGLALLLWVKAVYGDKSAEAWQKLAPKILTVTKGWSEAYGMFTDGEADMVLSFTTSPAYHIMADNDLTKHAAIFPEGHYFMTELAGQIKGTDQPELAQKFMDYILSPDFQGMIAEANWSYPAKLPADQLPKVFQDLPRPEKTLFYTEEEAEALRKPALEEWLQALSR</sequence>
<evidence type="ECO:0000256" key="1">
    <source>
        <dbReference type="ARBA" id="ARBA00004418"/>
    </source>
</evidence>
<dbReference type="Pfam" id="PF13343">
    <property type="entry name" value="SBP_bac_6"/>
    <property type="match status" value="1"/>
</dbReference>
<dbReference type="EMBL" id="JBHUEN010000006">
    <property type="protein sequence ID" value="MFD1880629.1"/>
    <property type="molecule type" value="Genomic_DNA"/>
</dbReference>
<dbReference type="InterPro" id="IPR005948">
    <property type="entry name" value="ThiB-like"/>
</dbReference>
<dbReference type="Gene3D" id="3.40.190.10">
    <property type="entry name" value="Periplasmic binding protein-like II"/>
    <property type="match status" value="2"/>
</dbReference>
<dbReference type="PANTHER" id="PTHR30006">
    <property type="entry name" value="THIAMINE-BINDING PERIPLASMIC PROTEIN-RELATED"/>
    <property type="match status" value="1"/>
</dbReference>
<evidence type="ECO:0000256" key="3">
    <source>
        <dbReference type="ARBA" id="ARBA00022448"/>
    </source>
</evidence>
<dbReference type="Proteomes" id="UP001597213">
    <property type="component" value="Unassembled WGS sequence"/>
</dbReference>
<evidence type="ECO:0000313" key="8">
    <source>
        <dbReference type="Proteomes" id="UP001597213"/>
    </source>
</evidence>
<keyword evidence="8" id="KW-1185">Reference proteome</keyword>
<accession>A0ABW4R315</accession>
<keyword evidence="4 6" id="KW-0732">Signal</keyword>
<reference evidence="8" key="1">
    <citation type="journal article" date="2019" name="Int. J. Syst. Evol. Microbiol.">
        <title>The Global Catalogue of Microorganisms (GCM) 10K type strain sequencing project: providing services to taxonomists for standard genome sequencing and annotation.</title>
        <authorList>
            <consortium name="The Broad Institute Genomics Platform"/>
            <consortium name="The Broad Institute Genome Sequencing Center for Infectious Disease"/>
            <person name="Wu L."/>
            <person name="Ma J."/>
        </authorList>
    </citation>
    <scope>NUCLEOTIDE SEQUENCE [LARGE SCALE GENOMIC DNA]</scope>
    <source>
        <strain evidence="8">CCUG 56029</strain>
    </source>
</reference>
<dbReference type="PROSITE" id="PS01037">
    <property type="entry name" value="SBP_BACTERIAL_1"/>
    <property type="match status" value="1"/>
</dbReference>
<keyword evidence="3" id="KW-0813">Transport</keyword>
<evidence type="ECO:0000313" key="7">
    <source>
        <dbReference type="EMBL" id="MFD1880629.1"/>
    </source>
</evidence>
<comment type="caution">
    <text evidence="7">The sequence shown here is derived from an EMBL/GenBank/DDBJ whole genome shotgun (WGS) entry which is preliminary data.</text>
</comment>
<evidence type="ECO:0000256" key="2">
    <source>
        <dbReference type="ARBA" id="ARBA00008520"/>
    </source>
</evidence>
<feature type="chain" id="PRO_5045300494" evidence="6">
    <location>
        <begin position="21"/>
        <end position="330"/>
    </location>
</feature>
<name>A0ABW4R315_9RHOB</name>
<dbReference type="NCBIfam" id="TIGR01254">
    <property type="entry name" value="sfuA"/>
    <property type="match status" value="1"/>
</dbReference>
<dbReference type="CDD" id="cd13545">
    <property type="entry name" value="PBP2_TbpA"/>
    <property type="match status" value="1"/>
</dbReference>
<dbReference type="PANTHER" id="PTHR30006:SF3">
    <property type="entry name" value="THIAMINE-BINDING PERIPLASMIC PROTEIN"/>
    <property type="match status" value="1"/>
</dbReference>
<comment type="subcellular location">
    <subcellularLocation>
        <location evidence="1">Periplasm</location>
    </subcellularLocation>
</comment>
<proteinExistence type="inferred from homology"/>
<gene>
    <name evidence="7" type="ORF">ACFSCT_02730</name>
</gene>
<evidence type="ECO:0000256" key="5">
    <source>
        <dbReference type="ARBA" id="ARBA00022764"/>
    </source>
</evidence>
<organism evidence="7 8">
    <name type="scientific">Paracoccus pacificus</name>
    <dbReference type="NCBI Taxonomy" id="1463598"/>
    <lineage>
        <taxon>Bacteria</taxon>
        <taxon>Pseudomonadati</taxon>
        <taxon>Pseudomonadota</taxon>
        <taxon>Alphaproteobacteria</taxon>
        <taxon>Rhodobacterales</taxon>
        <taxon>Paracoccaceae</taxon>
        <taxon>Paracoccus</taxon>
    </lineage>
</organism>
<feature type="signal peptide" evidence="6">
    <location>
        <begin position="1"/>
        <end position="20"/>
    </location>
</feature>